<accession>A0A381E398</accession>
<organism evidence="1 2">
    <name type="scientific">Cardiobacterium valvarum</name>
    <dbReference type="NCBI Taxonomy" id="194702"/>
    <lineage>
        <taxon>Bacteria</taxon>
        <taxon>Pseudomonadati</taxon>
        <taxon>Pseudomonadota</taxon>
        <taxon>Gammaproteobacteria</taxon>
        <taxon>Cardiobacteriales</taxon>
        <taxon>Cardiobacteriaceae</taxon>
        <taxon>Cardiobacterium</taxon>
    </lineage>
</organism>
<dbReference type="AlphaFoldDB" id="A0A381E398"/>
<reference evidence="1 2" key="1">
    <citation type="submission" date="2018-06" db="EMBL/GenBank/DDBJ databases">
        <authorList>
            <consortium name="Pathogen Informatics"/>
            <person name="Doyle S."/>
        </authorList>
    </citation>
    <scope>NUCLEOTIDE SEQUENCE [LARGE SCALE GENOMIC DNA]</scope>
    <source>
        <strain evidence="1 2">NCTC13294</strain>
    </source>
</reference>
<proteinExistence type="predicted"/>
<gene>
    <name evidence="1" type="ORF">NCTC13294_00775</name>
</gene>
<evidence type="ECO:0000313" key="2">
    <source>
        <dbReference type="Proteomes" id="UP000254572"/>
    </source>
</evidence>
<sequence>MLRRIGNLDSLFNVGFQHLMRNNCHSLLGGINNQPSISPVFIGKYSFGIIIKLRIAISPLHQMTIFSSGNFLIMKEVIW</sequence>
<evidence type="ECO:0000313" key="1">
    <source>
        <dbReference type="EMBL" id="SUX20564.1"/>
    </source>
</evidence>
<dbReference type="Proteomes" id="UP000254572">
    <property type="component" value="Unassembled WGS sequence"/>
</dbReference>
<dbReference type="EMBL" id="UFUW01000001">
    <property type="protein sequence ID" value="SUX20564.1"/>
    <property type="molecule type" value="Genomic_DNA"/>
</dbReference>
<keyword evidence="2" id="KW-1185">Reference proteome</keyword>
<name>A0A381E398_9GAMM</name>
<protein>
    <submittedName>
        <fullName evidence="1">Uncharacterized protein</fullName>
    </submittedName>
</protein>